<dbReference type="STRING" id="81985.R0GGQ4"/>
<evidence type="ECO:0000256" key="1">
    <source>
        <dbReference type="ARBA" id="ARBA00007447"/>
    </source>
</evidence>
<proteinExistence type="inferred from homology"/>
<dbReference type="InterPro" id="IPR021109">
    <property type="entry name" value="Peptidase_aspartic_dom_sf"/>
</dbReference>
<dbReference type="InterPro" id="IPR032861">
    <property type="entry name" value="TAXi_N"/>
</dbReference>
<dbReference type="GO" id="GO:0006508">
    <property type="term" value="P:proteolysis"/>
    <property type="evidence" value="ECO:0007669"/>
    <property type="project" value="InterPro"/>
</dbReference>
<organism evidence="4 5">
    <name type="scientific">Capsella rubella</name>
    <dbReference type="NCBI Taxonomy" id="81985"/>
    <lineage>
        <taxon>Eukaryota</taxon>
        <taxon>Viridiplantae</taxon>
        <taxon>Streptophyta</taxon>
        <taxon>Embryophyta</taxon>
        <taxon>Tracheophyta</taxon>
        <taxon>Spermatophyta</taxon>
        <taxon>Magnoliopsida</taxon>
        <taxon>eudicotyledons</taxon>
        <taxon>Gunneridae</taxon>
        <taxon>Pentapetalae</taxon>
        <taxon>rosids</taxon>
        <taxon>malvids</taxon>
        <taxon>Brassicales</taxon>
        <taxon>Brassicaceae</taxon>
        <taxon>Camelineae</taxon>
        <taxon>Capsella</taxon>
    </lineage>
</organism>
<feature type="domain" description="Peptidase A1" evidence="3">
    <location>
        <begin position="178"/>
        <end position="521"/>
    </location>
</feature>
<dbReference type="SUPFAM" id="SSF50630">
    <property type="entry name" value="Acid proteases"/>
    <property type="match status" value="1"/>
</dbReference>
<accession>R0GGQ4</accession>
<feature type="active site" evidence="2">
    <location>
        <position position="402"/>
    </location>
</feature>
<sequence>PLLFCSLHYLQTCNFPKNLSFLLSSLSSLSRFSPALIARMLKNKATSLPPLLLLPLLLLLSSSAVIYGVHDKKTLSVHNNIWSPRHSSYKASSTCCFSPTTLGNGRASTTLEMKHRQLCSGESIDWDKKLRRTLFLDNIRVQSLQLRIKAMTSSTTEQSVSQTQLPLTSGIKLQTLNYIVTVGLGGKNMTLIVDTGSDLTWVQCQPCRSCYNQQGPLYDPSVSSSYKTVFCNSSTCQDLVAATGNSGPCGGNNGVPKTTCEYVVSYGDGSYTRGDLASESILLGDSKLENFVFGCGRNNKGLFGGASGLMGLGRSSVSLVSQTLKNFNGVFSYCLPSLEDGASGSLSFGNDSSVYKNLTSVSYTPLVQNPRLSSFYILNLTGASIGGVELETTSFGRGILIDSGTVITRLPPSIYKAVKTEFLKQFSGFPSAPSYSILDTCFNLTSYEDISIPTIKMIFEGNTELEVDVTGVFYFVKPDASLVCLALASLSYENEVGIIGNYQQKNQRVIYDTKQESLGIARENCSIG</sequence>
<dbReference type="Pfam" id="PF14541">
    <property type="entry name" value="TAXi_C"/>
    <property type="match status" value="1"/>
</dbReference>
<reference evidence="5" key="1">
    <citation type="journal article" date="2013" name="Nat. Genet.">
        <title>The Capsella rubella genome and the genomic consequences of rapid mating system evolution.</title>
        <authorList>
            <person name="Slotte T."/>
            <person name="Hazzouri K.M."/>
            <person name="Agren J.A."/>
            <person name="Koenig D."/>
            <person name="Maumus F."/>
            <person name="Guo Y.L."/>
            <person name="Steige K."/>
            <person name="Platts A.E."/>
            <person name="Escobar J.S."/>
            <person name="Newman L.K."/>
            <person name="Wang W."/>
            <person name="Mandakova T."/>
            <person name="Vello E."/>
            <person name="Smith L.M."/>
            <person name="Henz S.R."/>
            <person name="Steffen J."/>
            <person name="Takuno S."/>
            <person name="Brandvain Y."/>
            <person name="Coop G."/>
            <person name="Andolfatto P."/>
            <person name="Hu T.T."/>
            <person name="Blanchette M."/>
            <person name="Clark R.M."/>
            <person name="Quesneville H."/>
            <person name="Nordborg M."/>
            <person name="Gaut B.S."/>
            <person name="Lysak M.A."/>
            <person name="Jenkins J."/>
            <person name="Grimwood J."/>
            <person name="Chapman J."/>
            <person name="Prochnik S."/>
            <person name="Shu S."/>
            <person name="Rokhsar D."/>
            <person name="Schmutz J."/>
            <person name="Weigel D."/>
            <person name="Wright S.I."/>
        </authorList>
    </citation>
    <scope>NUCLEOTIDE SEQUENCE [LARGE SCALE GENOMIC DNA]</scope>
    <source>
        <strain evidence="5">cv. Monte Gargano</strain>
    </source>
</reference>
<dbReference type="PANTHER" id="PTHR13683">
    <property type="entry name" value="ASPARTYL PROTEASES"/>
    <property type="match status" value="1"/>
</dbReference>
<dbReference type="FunFam" id="2.40.70.10:FF:000049">
    <property type="entry name" value="Aspartyl protease AED1"/>
    <property type="match status" value="1"/>
</dbReference>
<dbReference type="EMBL" id="KB870806">
    <property type="protein sequence ID" value="EOA35027.1"/>
    <property type="molecule type" value="Genomic_DNA"/>
</dbReference>
<keyword evidence="5" id="KW-1185">Reference proteome</keyword>
<name>R0GGQ4_9BRAS</name>
<dbReference type="AlphaFoldDB" id="R0GGQ4"/>
<dbReference type="InterPro" id="IPR032799">
    <property type="entry name" value="TAXi_C"/>
</dbReference>
<dbReference type="Proteomes" id="UP000029121">
    <property type="component" value="Unassembled WGS sequence"/>
</dbReference>
<protein>
    <recommendedName>
        <fullName evidence="3">Peptidase A1 domain-containing protein</fullName>
    </recommendedName>
</protein>
<dbReference type="OrthoDB" id="2747330at2759"/>
<dbReference type="PANTHER" id="PTHR13683:SF827">
    <property type="entry name" value="PEPTIDASE A1 DOMAIN-CONTAINING PROTEIN"/>
    <property type="match status" value="1"/>
</dbReference>
<dbReference type="GO" id="GO:0004190">
    <property type="term" value="F:aspartic-type endopeptidase activity"/>
    <property type="evidence" value="ECO:0007669"/>
    <property type="project" value="InterPro"/>
</dbReference>
<comment type="similarity">
    <text evidence="1">Belongs to the peptidase A1 family.</text>
</comment>
<dbReference type="InterPro" id="IPR001461">
    <property type="entry name" value="Aspartic_peptidase_A1"/>
</dbReference>
<dbReference type="InterPro" id="IPR001969">
    <property type="entry name" value="Aspartic_peptidase_AS"/>
</dbReference>
<evidence type="ECO:0000256" key="2">
    <source>
        <dbReference type="PIRSR" id="PIRSR601461-1"/>
    </source>
</evidence>
<dbReference type="FunFam" id="2.40.70.10:FF:000021">
    <property type="entry name" value="Aspartyl protease AED1"/>
    <property type="match status" value="1"/>
</dbReference>
<dbReference type="InterPro" id="IPR033121">
    <property type="entry name" value="PEPTIDASE_A1"/>
</dbReference>
<evidence type="ECO:0000313" key="4">
    <source>
        <dbReference type="EMBL" id="EOA35027.1"/>
    </source>
</evidence>
<dbReference type="CDD" id="cd05472">
    <property type="entry name" value="cnd41_like"/>
    <property type="match status" value="1"/>
</dbReference>
<dbReference type="Pfam" id="PF14543">
    <property type="entry name" value="TAXi_N"/>
    <property type="match status" value="1"/>
</dbReference>
<dbReference type="Gene3D" id="2.40.70.10">
    <property type="entry name" value="Acid Proteases"/>
    <property type="match status" value="2"/>
</dbReference>
<evidence type="ECO:0000259" key="3">
    <source>
        <dbReference type="PROSITE" id="PS51767"/>
    </source>
</evidence>
<evidence type="ECO:0000313" key="5">
    <source>
        <dbReference type="Proteomes" id="UP000029121"/>
    </source>
</evidence>
<dbReference type="eggNOG" id="KOG1339">
    <property type="taxonomic scope" value="Eukaryota"/>
</dbReference>
<gene>
    <name evidence="4" type="ORF">CARUB_v10020134mg</name>
</gene>
<dbReference type="InterPro" id="IPR033873">
    <property type="entry name" value="CND41-like"/>
</dbReference>
<dbReference type="KEGG" id="crb:17896324"/>
<dbReference type="PROSITE" id="PS00141">
    <property type="entry name" value="ASP_PROTEASE"/>
    <property type="match status" value="1"/>
</dbReference>
<feature type="non-terminal residue" evidence="4">
    <location>
        <position position="1"/>
    </location>
</feature>
<dbReference type="PROSITE" id="PS51767">
    <property type="entry name" value="PEPTIDASE_A1"/>
    <property type="match status" value="1"/>
</dbReference>
<feature type="active site" evidence="2">
    <location>
        <position position="194"/>
    </location>
</feature>